<protein>
    <submittedName>
        <fullName evidence="1">Uncharacterized protein</fullName>
    </submittedName>
</protein>
<name>A0ACB9NM90_BAUVA</name>
<evidence type="ECO:0000313" key="2">
    <source>
        <dbReference type="Proteomes" id="UP000828941"/>
    </source>
</evidence>
<accession>A0ACB9NM90</accession>
<proteinExistence type="predicted"/>
<evidence type="ECO:0000313" key="1">
    <source>
        <dbReference type="EMBL" id="KAI4336271.1"/>
    </source>
</evidence>
<comment type="caution">
    <text evidence="1">The sequence shown here is derived from an EMBL/GenBank/DDBJ whole genome shotgun (WGS) entry which is preliminary data.</text>
</comment>
<organism evidence="1 2">
    <name type="scientific">Bauhinia variegata</name>
    <name type="common">Purple orchid tree</name>
    <name type="synonym">Phanera variegata</name>
    <dbReference type="NCBI Taxonomy" id="167791"/>
    <lineage>
        <taxon>Eukaryota</taxon>
        <taxon>Viridiplantae</taxon>
        <taxon>Streptophyta</taxon>
        <taxon>Embryophyta</taxon>
        <taxon>Tracheophyta</taxon>
        <taxon>Spermatophyta</taxon>
        <taxon>Magnoliopsida</taxon>
        <taxon>eudicotyledons</taxon>
        <taxon>Gunneridae</taxon>
        <taxon>Pentapetalae</taxon>
        <taxon>rosids</taxon>
        <taxon>fabids</taxon>
        <taxon>Fabales</taxon>
        <taxon>Fabaceae</taxon>
        <taxon>Cercidoideae</taxon>
        <taxon>Cercideae</taxon>
        <taxon>Bauhiniinae</taxon>
        <taxon>Bauhinia</taxon>
    </lineage>
</organism>
<keyword evidence="2" id="KW-1185">Reference proteome</keyword>
<dbReference type="EMBL" id="CM039431">
    <property type="protein sequence ID" value="KAI4336271.1"/>
    <property type="molecule type" value="Genomic_DNA"/>
</dbReference>
<dbReference type="Proteomes" id="UP000828941">
    <property type="component" value="Chromosome 6"/>
</dbReference>
<gene>
    <name evidence="1" type="ORF">L6164_014816</name>
</gene>
<sequence>MKGRRVHVCAECTQKCLLFHGKKKNSLPLVSSFFKVMIGDGFSRVLYLPPKFCSSVSALVDRKVILEDSSEQQWEVTLSIVNDSLAFHEGWNTFSLEHGLKVGDFLVFYYIKGSHFIVNIYDRSGCEKLDFAKHRNLKKRGRKRKGSAARGDSYGMNAEGMLIRECSSVSIVPDSVVPETQSQHKVIDVEGPLIVCDSNVLKTRSLHLGVDAEAPQNNVKNTSEDDNSKGRNQSVSKLEHFEDPCYMIDREFGGKEREDRIPFFDVLTCEIWNNSGVDRTVKTTTSDAEVPHFDNKSHASQNEESLCHNDLLHGGILGGVAPSEAIDFDLTAINDSFEDMAYARVGRSYRHQTSKHHLTSSIEKERTRENKSSIFNCEVETVQFAEGIVKEEIEDMAPDACSYKGLSKVIEGGTGQSSHATTKDHDGVLQVVKAEPVEDSWYQFKTTSTSTASRVVPPANDLLELHPGKSKSADDGCAPT</sequence>
<reference evidence="1 2" key="1">
    <citation type="journal article" date="2022" name="DNA Res.">
        <title>Chromosomal-level genome assembly of the orchid tree Bauhinia variegata (Leguminosae; Cercidoideae) supports the allotetraploid origin hypothesis of Bauhinia.</title>
        <authorList>
            <person name="Zhong Y."/>
            <person name="Chen Y."/>
            <person name="Zheng D."/>
            <person name="Pang J."/>
            <person name="Liu Y."/>
            <person name="Luo S."/>
            <person name="Meng S."/>
            <person name="Qian L."/>
            <person name="Wei D."/>
            <person name="Dai S."/>
            <person name="Zhou R."/>
        </authorList>
    </citation>
    <scope>NUCLEOTIDE SEQUENCE [LARGE SCALE GENOMIC DNA]</scope>
    <source>
        <strain evidence="1">BV-YZ2020</strain>
    </source>
</reference>